<dbReference type="AlphaFoldDB" id="A0A4P8IBB9"/>
<reference evidence="1 2" key="1">
    <citation type="submission" date="2019-05" db="EMBL/GenBank/DDBJ databases">
        <title>Complete genome sequencing of Anaerostipes rhamnosivorans.</title>
        <authorList>
            <person name="Bui T.P.N."/>
            <person name="de Vos W.M."/>
        </authorList>
    </citation>
    <scope>NUCLEOTIDE SEQUENCE [LARGE SCALE GENOMIC DNA]</scope>
    <source>
        <strain evidence="1 2">1y2</strain>
    </source>
</reference>
<gene>
    <name evidence="1" type="ORF">AR1Y2_1518</name>
</gene>
<dbReference type="Proteomes" id="UP000298653">
    <property type="component" value="Chromosome"/>
</dbReference>
<accession>A0A4P8IBB9</accession>
<evidence type="ECO:0000313" key="2">
    <source>
        <dbReference type="Proteomes" id="UP000298653"/>
    </source>
</evidence>
<dbReference type="InterPro" id="IPR009711">
    <property type="entry name" value="UPF0473"/>
</dbReference>
<dbReference type="Pfam" id="PF06949">
    <property type="entry name" value="DUF1292"/>
    <property type="match status" value="1"/>
</dbReference>
<evidence type="ECO:0008006" key="3">
    <source>
        <dbReference type="Google" id="ProtNLM"/>
    </source>
</evidence>
<dbReference type="OrthoDB" id="1934714at2"/>
<sequence length="88" mass="10072">MKDKESTILFLDDQGQEVEFMVLEQTTLAGTNYLLVADSVEEDGTVLIMKEISLEGDYVSYEIVEDEEELEIISKIFNELIEDFDLTV</sequence>
<evidence type="ECO:0000313" key="1">
    <source>
        <dbReference type="EMBL" id="QCP34972.1"/>
    </source>
</evidence>
<dbReference type="RefSeq" id="WP_137328410.1">
    <property type="nucleotide sequence ID" value="NZ_CP040058.1"/>
</dbReference>
<name>A0A4P8IBB9_9FIRM</name>
<organism evidence="1 2">
    <name type="scientific">Anaerostipes rhamnosivorans</name>
    <dbReference type="NCBI Taxonomy" id="1229621"/>
    <lineage>
        <taxon>Bacteria</taxon>
        <taxon>Bacillati</taxon>
        <taxon>Bacillota</taxon>
        <taxon>Clostridia</taxon>
        <taxon>Lachnospirales</taxon>
        <taxon>Lachnospiraceae</taxon>
        <taxon>Anaerostipes</taxon>
    </lineage>
</organism>
<dbReference type="EMBL" id="CP040058">
    <property type="protein sequence ID" value="QCP34972.1"/>
    <property type="molecule type" value="Genomic_DNA"/>
</dbReference>
<proteinExistence type="predicted"/>
<protein>
    <recommendedName>
        <fullName evidence="3">DUF1292 domain-containing protein</fullName>
    </recommendedName>
</protein>
<keyword evidence="2" id="KW-1185">Reference proteome</keyword>
<dbReference type="KEGG" id="arf:AR1Y2_1518"/>